<dbReference type="Proteomes" id="UP001596186">
    <property type="component" value="Unassembled WGS sequence"/>
</dbReference>
<sequence>MKRKKIISIFLLLFLMVSGTVFLSSCSSQKEKPTQTSKTTKKSNHTTKKKEQKIKTVADRLKKSSKKQLIYAPLGDSLSVGLFADSKSSRFTTLFANDIEKATGKSVSEQGISVVGKTASNFGVYQVNSIVSKNPDIVTVEFGTNDAAGGATPSALNAYENSMNQIVDTLQEKTKAQIILMTTWSPKGGEHAADDKQFDQIVYKIAKQKNLPVADLSTIWEHNDDVTGPAGKTISDFSDYLTRDNFHPNQLGHDKIAELLNKELNREGTYER</sequence>
<dbReference type="InterPro" id="IPR013830">
    <property type="entry name" value="SGNH_hydro"/>
</dbReference>
<evidence type="ECO:0000259" key="3">
    <source>
        <dbReference type="Pfam" id="PF13472"/>
    </source>
</evidence>
<protein>
    <submittedName>
        <fullName evidence="4">SGNH/GDSL hydrolase family protein</fullName>
    </submittedName>
</protein>
<dbReference type="PANTHER" id="PTHR30383">
    <property type="entry name" value="THIOESTERASE 1/PROTEASE 1/LYSOPHOSPHOLIPASE L1"/>
    <property type="match status" value="1"/>
</dbReference>
<keyword evidence="4" id="KW-0378">Hydrolase</keyword>
<gene>
    <name evidence="4" type="ORF">ACFP1F_08395</name>
</gene>
<keyword evidence="5" id="KW-1185">Reference proteome</keyword>
<evidence type="ECO:0000256" key="2">
    <source>
        <dbReference type="SAM" id="SignalP"/>
    </source>
</evidence>
<organism evidence="4 5">
    <name type="scientific">Companilactobacillus baiquanensis</name>
    <dbReference type="NCBI Taxonomy" id="2486005"/>
    <lineage>
        <taxon>Bacteria</taxon>
        <taxon>Bacillati</taxon>
        <taxon>Bacillota</taxon>
        <taxon>Bacilli</taxon>
        <taxon>Lactobacillales</taxon>
        <taxon>Lactobacillaceae</taxon>
        <taxon>Companilactobacillus</taxon>
    </lineage>
</organism>
<feature type="signal peptide" evidence="2">
    <location>
        <begin position="1"/>
        <end position="23"/>
    </location>
</feature>
<feature type="region of interest" description="Disordered" evidence="1">
    <location>
        <begin position="31"/>
        <end position="52"/>
    </location>
</feature>
<dbReference type="EMBL" id="JBHSSN010000015">
    <property type="protein sequence ID" value="MFC6323755.1"/>
    <property type="molecule type" value="Genomic_DNA"/>
</dbReference>
<dbReference type="SUPFAM" id="SSF52266">
    <property type="entry name" value="SGNH hydrolase"/>
    <property type="match status" value="1"/>
</dbReference>
<feature type="chain" id="PRO_5047068667" evidence="2">
    <location>
        <begin position="24"/>
        <end position="272"/>
    </location>
</feature>
<comment type="caution">
    <text evidence="4">The sequence shown here is derived from an EMBL/GenBank/DDBJ whole genome shotgun (WGS) entry which is preliminary data.</text>
</comment>
<dbReference type="Gene3D" id="3.40.50.1110">
    <property type="entry name" value="SGNH hydrolase"/>
    <property type="match status" value="1"/>
</dbReference>
<accession>A0ABW1UWE1</accession>
<feature type="compositionally biased region" description="Basic residues" evidence="1">
    <location>
        <begin position="39"/>
        <end position="52"/>
    </location>
</feature>
<keyword evidence="2" id="KW-0732">Signal</keyword>
<evidence type="ECO:0000313" key="5">
    <source>
        <dbReference type="Proteomes" id="UP001596186"/>
    </source>
</evidence>
<dbReference type="GO" id="GO:0016787">
    <property type="term" value="F:hydrolase activity"/>
    <property type="evidence" value="ECO:0007669"/>
    <property type="project" value="UniProtKB-KW"/>
</dbReference>
<dbReference type="CDD" id="cd00229">
    <property type="entry name" value="SGNH_hydrolase"/>
    <property type="match status" value="1"/>
</dbReference>
<proteinExistence type="predicted"/>
<feature type="domain" description="SGNH hydrolase-type esterase" evidence="3">
    <location>
        <begin position="74"/>
        <end position="254"/>
    </location>
</feature>
<dbReference type="Pfam" id="PF13472">
    <property type="entry name" value="Lipase_GDSL_2"/>
    <property type="match status" value="1"/>
</dbReference>
<dbReference type="InterPro" id="IPR036514">
    <property type="entry name" value="SGNH_hydro_sf"/>
</dbReference>
<reference evidence="5" key="1">
    <citation type="journal article" date="2019" name="Int. J. Syst. Evol. Microbiol.">
        <title>The Global Catalogue of Microorganisms (GCM) 10K type strain sequencing project: providing services to taxonomists for standard genome sequencing and annotation.</title>
        <authorList>
            <consortium name="The Broad Institute Genomics Platform"/>
            <consortium name="The Broad Institute Genome Sequencing Center for Infectious Disease"/>
            <person name="Wu L."/>
            <person name="Ma J."/>
        </authorList>
    </citation>
    <scope>NUCLEOTIDE SEQUENCE [LARGE SCALE GENOMIC DNA]</scope>
    <source>
        <strain evidence="5">CCM 8895</strain>
    </source>
</reference>
<dbReference type="PROSITE" id="PS51257">
    <property type="entry name" value="PROKAR_LIPOPROTEIN"/>
    <property type="match status" value="1"/>
</dbReference>
<evidence type="ECO:0000256" key="1">
    <source>
        <dbReference type="SAM" id="MobiDB-lite"/>
    </source>
</evidence>
<name>A0ABW1UWE1_9LACO</name>
<dbReference type="RefSeq" id="WP_125592787.1">
    <property type="nucleotide sequence ID" value="NZ_JBHSSN010000015.1"/>
</dbReference>
<dbReference type="InterPro" id="IPR051532">
    <property type="entry name" value="Ester_Hydrolysis_Enzymes"/>
</dbReference>
<evidence type="ECO:0000313" key="4">
    <source>
        <dbReference type="EMBL" id="MFC6323755.1"/>
    </source>
</evidence>